<gene>
    <name evidence="1" type="ORF">CLRAG_33710</name>
</gene>
<proteinExistence type="predicted"/>
<protein>
    <submittedName>
        <fullName evidence="1">Uncharacterized protein</fullName>
    </submittedName>
</protein>
<dbReference type="EMBL" id="LROS01000055">
    <property type="protein sequence ID" value="OBR90723.1"/>
    <property type="molecule type" value="Genomic_DNA"/>
</dbReference>
<keyword evidence="2" id="KW-1185">Reference proteome</keyword>
<name>A0A1A6AL52_9CLOT</name>
<organism evidence="1 2">
    <name type="scientific">Clostridium ragsdalei P11</name>
    <dbReference type="NCBI Taxonomy" id="1353534"/>
    <lineage>
        <taxon>Bacteria</taxon>
        <taxon>Bacillati</taxon>
        <taxon>Bacillota</taxon>
        <taxon>Clostridia</taxon>
        <taxon>Eubacteriales</taxon>
        <taxon>Clostridiaceae</taxon>
        <taxon>Clostridium</taxon>
    </lineage>
</organism>
<comment type="caution">
    <text evidence="1">The sequence shown here is derived from an EMBL/GenBank/DDBJ whole genome shotgun (WGS) entry which is preliminary data.</text>
</comment>
<dbReference type="AlphaFoldDB" id="A0A1A6AL52"/>
<accession>A0A1A6AL52</accession>
<dbReference type="RefSeq" id="WP_065079449.1">
    <property type="nucleotide sequence ID" value="NZ_LROS01000055.1"/>
</dbReference>
<evidence type="ECO:0000313" key="1">
    <source>
        <dbReference type="EMBL" id="OBR90723.1"/>
    </source>
</evidence>
<reference evidence="1 2" key="1">
    <citation type="journal article" date="2012" name="Front. Microbiol.">
        <title>Draft Genome Sequence of the Virulent Strain 01-B526 of the Fish Pathogen Aeromonas salmonicida.</title>
        <authorList>
            <person name="Charette S.J."/>
            <person name="Brochu F."/>
            <person name="Boyle B."/>
            <person name="Filion G."/>
            <person name="Tanaka K.H."/>
            <person name="Derome N."/>
        </authorList>
    </citation>
    <scope>NUCLEOTIDE SEQUENCE [LARGE SCALE GENOMIC DNA]</scope>
    <source>
        <strain evidence="1 2">P11</strain>
    </source>
</reference>
<dbReference type="PATRIC" id="fig|1353534.3.peg.3432"/>
<sequence>MKCYCCDKEINNGEYSEYQLKEDKSKVYVCFECENTYEYYLDKIKRNCLIDGKVYEVSKKDEKVIEKERSLRIEEEEEIRLMDCNKSIFYFTNKQGRVAGIYDNNYQLLRYCNEFLGVDDNFNNDNIQRFTFNFSINKHWIIPEDWDKSLGRIDIYIDDLKKDTYKSKIHNEKNWNEKTRLWWYGRIVCKEEFYNTTFSFCTENNIFDRVYVDYSFICSKSYKLERKIEELLIKDNFKKLEGSK</sequence>
<dbReference type="Proteomes" id="UP000093954">
    <property type="component" value="Unassembled WGS sequence"/>
</dbReference>
<evidence type="ECO:0000313" key="2">
    <source>
        <dbReference type="Proteomes" id="UP000093954"/>
    </source>
</evidence>